<dbReference type="Pfam" id="PF18132">
    <property type="entry name" value="Tyrosinase_C"/>
    <property type="match status" value="1"/>
</dbReference>
<dbReference type="PANTHER" id="PTHR11474">
    <property type="entry name" value="TYROSINASE FAMILY MEMBER"/>
    <property type="match status" value="1"/>
</dbReference>
<name>A0A0D2AGE3_9PEZI</name>
<reference evidence="14 15" key="1">
    <citation type="submission" date="2015-01" db="EMBL/GenBank/DDBJ databases">
        <title>The Genome Sequence of Ochroconis gallopava CBS43764.</title>
        <authorList>
            <consortium name="The Broad Institute Genomics Platform"/>
            <person name="Cuomo C."/>
            <person name="de Hoog S."/>
            <person name="Gorbushina A."/>
            <person name="Stielow B."/>
            <person name="Teixiera M."/>
            <person name="Abouelleil A."/>
            <person name="Chapman S.B."/>
            <person name="Priest M."/>
            <person name="Young S.K."/>
            <person name="Wortman J."/>
            <person name="Nusbaum C."/>
            <person name="Birren B."/>
        </authorList>
    </citation>
    <scope>NUCLEOTIDE SEQUENCE [LARGE SCALE GENOMIC DNA]</scope>
    <source>
        <strain evidence="14 15">CBS 43764</strain>
    </source>
</reference>
<dbReference type="InterPro" id="IPR002227">
    <property type="entry name" value="Tyrosinase_Cu-bd"/>
</dbReference>
<comment type="similarity">
    <text evidence="2">Belongs to the tyrosinase family.</text>
</comment>
<feature type="domain" description="Tyrosinase copper-binding" evidence="12">
    <location>
        <begin position="119"/>
        <end position="136"/>
    </location>
</feature>
<comment type="catalytic activity">
    <reaction evidence="9">
        <text>2 L-dopa + O2 = 2 L-dopaquinone + 2 H2O</text>
        <dbReference type="Rhea" id="RHEA:34287"/>
        <dbReference type="ChEBI" id="CHEBI:15377"/>
        <dbReference type="ChEBI" id="CHEBI:15379"/>
        <dbReference type="ChEBI" id="CHEBI:57504"/>
        <dbReference type="ChEBI" id="CHEBI:57924"/>
        <dbReference type="EC" id="1.14.18.1"/>
    </reaction>
</comment>
<evidence type="ECO:0000256" key="9">
    <source>
        <dbReference type="ARBA" id="ARBA00048233"/>
    </source>
</evidence>
<feature type="signal peptide" evidence="11">
    <location>
        <begin position="1"/>
        <end position="24"/>
    </location>
</feature>
<evidence type="ECO:0000256" key="4">
    <source>
        <dbReference type="ARBA" id="ARBA00022723"/>
    </source>
</evidence>
<keyword evidence="7" id="KW-0503">Monooxygenase</keyword>
<dbReference type="PRINTS" id="PR00092">
    <property type="entry name" value="TYROSINASE"/>
</dbReference>
<dbReference type="GO" id="GO:0046872">
    <property type="term" value="F:metal ion binding"/>
    <property type="evidence" value="ECO:0007669"/>
    <property type="project" value="UniProtKB-KW"/>
</dbReference>
<evidence type="ECO:0000313" key="15">
    <source>
        <dbReference type="Proteomes" id="UP000053259"/>
    </source>
</evidence>
<evidence type="ECO:0000256" key="11">
    <source>
        <dbReference type="SAM" id="SignalP"/>
    </source>
</evidence>
<accession>A0A0D2AGE3</accession>
<dbReference type="SUPFAM" id="SSF48056">
    <property type="entry name" value="Di-copper centre-containing domain"/>
    <property type="match status" value="1"/>
</dbReference>
<dbReference type="STRING" id="253628.A0A0D2AGE3"/>
<dbReference type="Gene3D" id="1.10.1280.10">
    <property type="entry name" value="Di-copper center containing domain from catechol oxidase"/>
    <property type="match status" value="1"/>
</dbReference>
<feature type="domain" description="Tyrosinase copper-binding" evidence="13">
    <location>
        <begin position="319"/>
        <end position="330"/>
    </location>
</feature>
<dbReference type="VEuPathDB" id="FungiDB:PV09_03501"/>
<keyword evidence="6" id="KW-0186">Copper</keyword>
<dbReference type="HOGENOM" id="CLU_013691_3_0_1"/>
<dbReference type="Gene3D" id="2.60.310.20">
    <property type="match status" value="1"/>
</dbReference>
<dbReference type="AlphaFoldDB" id="A0A0D2AGE3"/>
<dbReference type="EMBL" id="KN847537">
    <property type="protein sequence ID" value="KIW05630.1"/>
    <property type="molecule type" value="Genomic_DNA"/>
</dbReference>
<dbReference type="GO" id="GO:0042438">
    <property type="term" value="P:melanin biosynthetic process"/>
    <property type="evidence" value="ECO:0007669"/>
    <property type="project" value="UniProtKB-KW"/>
</dbReference>
<evidence type="ECO:0000259" key="13">
    <source>
        <dbReference type="PROSITE" id="PS00498"/>
    </source>
</evidence>
<dbReference type="InterPro" id="IPR050316">
    <property type="entry name" value="Tyrosinase/Hemocyanin"/>
</dbReference>
<evidence type="ECO:0000256" key="2">
    <source>
        <dbReference type="ARBA" id="ARBA00009928"/>
    </source>
</evidence>
<protein>
    <recommendedName>
        <fullName evidence="3">tyrosinase</fullName>
        <ecNumber evidence="3">1.14.18.1</ecNumber>
    </recommendedName>
</protein>
<evidence type="ECO:0000259" key="12">
    <source>
        <dbReference type="PROSITE" id="PS00497"/>
    </source>
</evidence>
<dbReference type="OrthoDB" id="6132182at2759"/>
<evidence type="ECO:0000256" key="6">
    <source>
        <dbReference type="ARBA" id="ARBA00023008"/>
    </source>
</evidence>
<evidence type="ECO:0000256" key="1">
    <source>
        <dbReference type="ARBA" id="ARBA00001973"/>
    </source>
</evidence>
<dbReference type="Proteomes" id="UP000053259">
    <property type="component" value="Unassembled WGS sequence"/>
</dbReference>
<dbReference type="PROSITE" id="PS00497">
    <property type="entry name" value="TYROSINASE_1"/>
    <property type="match status" value="1"/>
</dbReference>
<gene>
    <name evidence="14" type="ORF">PV09_03501</name>
</gene>
<evidence type="ECO:0000313" key="14">
    <source>
        <dbReference type="EMBL" id="KIW05630.1"/>
    </source>
</evidence>
<keyword evidence="11" id="KW-0732">Signal</keyword>
<proteinExistence type="inferred from homology"/>
<comment type="catalytic activity">
    <reaction evidence="10">
        <text>L-tyrosine + O2 = L-dopaquinone + H2O</text>
        <dbReference type="Rhea" id="RHEA:18117"/>
        <dbReference type="ChEBI" id="CHEBI:15377"/>
        <dbReference type="ChEBI" id="CHEBI:15379"/>
        <dbReference type="ChEBI" id="CHEBI:57924"/>
        <dbReference type="ChEBI" id="CHEBI:58315"/>
        <dbReference type="EC" id="1.14.18.1"/>
    </reaction>
</comment>
<dbReference type="InterPro" id="IPR008922">
    <property type="entry name" value="Di-copper_centre_dom_sf"/>
</dbReference>
<keyword evidence="8" id="KW-0470">Melanin biosynthesis</keyword>
<dbReference type="RefSeq" id="XP_016215499.1">
    <property type="nucleotide sequence ID" value="XM_016356706.1"/>
</dbReference>
<keyword evidence="5" id="KW-0560">Oxidoreductase</keyword>
<evidence type="ECO:0000256" key="8">
    <source>
        <dbReference type="ARBA" id="ARBA00023101"/>
    </source>
</evidence>
<dbReference type="GeneID" id="27311474"/>
<dbReference type="PANTHER" id="PTHR11474:SF76">
    <property type="entry name" value="SHKT DOMAIN-CONTAINING PROTEIN"/>
    <property type="match status" value="1"/>
</dbReference>
<keyword evidence="4" id="KW-0479">Metal-binding</keyword>
<feature type="chain" id="PRO_5002248798" description="tyrosinase" evidence="11">
    <location>
        <begin position="25"/>
        <end position="638"/>
    </location>
</feature>
<sequence>MMVSVKSTLAGLVATALLIANSCAVPHGVGIKQKRQTTPIAVTGVQGSGVQPRLEIRTLQQNADMFNMYILALSRMQQTNQDDVESYYQLSGIHGLPMVPWDGVNGNPSANPPAGYCTHVSNLFLTWHRPYMALYEQVLVQNAIAVANEFQGSDQQRYLSAAQNLRIPYWDWAAPQNDSNVVPDVLIQQQISVNTPSGQQTIDNPLYTYKFTAQTQDLVYSPFTSWTQTYRHPVSQDTPTQNNDQDFVSTMNSQQPSLASRLFNLFANYNQFSQVSNEAWYQGQSGNYDSIESIHDTVHGLVGGSNNGDMSIIDVSAFDPAFWLHHASVDRFFALWQTLYPDTYVEAASQIYSNYWYTAGTTLDANSGLLPFYADTNGNFHTSNSIRDFTQFGYTYPEITGNNQDIVTAVNTLYGAGQPQAGRRKRSISQSDVIGNLSNVADTVTSSLGPVGDVVESAVNEVSNLVSDIGSYMGVSSNRDYIVNIRTDKHAVDGSYQIFVFVGDIPEDKSTWTTCDSLVGIQVITSMMYGSKMPTAIVSATLPLTRFLEKHVVLKLLSGLDEDIVIPYLTANLNWKVLGSDGCEIPLSSLPDLKISVVSTAIQKTTTLDAFPKWVNGFTSHYEVTSGKEGGLCANEED</sequence>
<evidence type="ECO:0000256" key="7">
    <source>
        <dbReference type="ARBA" id="ARBA00023033"/>
    </source>
</evidence>
<dbReference type="Pfam" id="PF00264">
    <property type="entry name" value="Tyrosinase"/>
    <property type="match status" value="1"/>
</dbReference>
<keyword evidence="15" id="KW-1185">Reference proteome</keyword>
<dbReference type="GO" id="GO:0004503">
    <property type="term" value="F:tyrosinase activity"/>
    <property type="evidence" value="ECO:0007669"/>
    <property type="project" value="UniProtKB-EC"/>
</dbReference>
<dbReference type="PROSITE" id="PS00498">
    <property type="entry name" value="TYROSINASE_2"/>
    <property type="match status" value="1"/>
</dbReference>
<dbReference type="InterPro" id="IPR041640">
    <property type="entry name" value="Tyrosinase_C"/>
</dbReference>
<organism evidence="14 15">
    <name type="scientific">Verruconis gallopava</name>
    <dbReference type="NCBI Taxonomy" id="253628"/>
    <lineage>
        <taxon>Eukaryota</taxon>
        <taxon>Fungi</taxon>
        <taxon>Dikarya</taxon>
        <taxon>Ascomycota</taxon>
        <taxon>Pezizomycotina</taxon>
        <taxon>Dothideomycetes</taxon>
        <taxon>Pleosporomycetidae</taxon>
        <taxon>Venturiales</taxon>
        <taxon>Sympoventuriaceae</taxon>
        <taxon>Verruconis</taxon>
    </lineage>
</organism>
<evidence type="ECO:0000256" key="3">
    <source>
        <dbReference type="ARBA" id="ARBA00011906"/>
    </source>
</evidence>
<evidence type="ECO:0000256" key="5">
    <source>
        <dbReference type="ARBA" id="ARBA00023002"/>
    </source>
</evidence>
<comment type="cofactor">
    <cofactor evidence="1">
        <name>Cu(2+)</name>
        <dbReference type="ChEBI" id="CHEBI:29036"/>
    </cofactor>
</comment>
<dbReference type="InParanoid" id="A0A0D2AGE3"/>
<evidence type="ECO:0000256" key="10">
    <source>
        <dbReference type="ARBA" id="ARBA00048881"/>
    </source>
</evidence>
<dbReference type="EC" id="1.14.18.1" evidence="3"/>